<feature type="region of interest" description="Required for zinc-mediated homotetramerization and catalytic activity" evidence="8">
    <location>
        <begin position="512"/>
        <end position="515"/>
    </location>
</feature>
<dbReference type="EC" id="3.1.26.12" evidence="8"/>
<dbReference type="EMBL" id="QOKW01000015">
    <property type="protein sequence ID" value="KAA0678796.1"/>
    <property type="molecule type" value="Genomic_DNA"/>
</dbReference>
<feature type="region of interest" description="Disordered" evidence="9">
    <location>
        <begin position="130"/>
        <end position="190"/>
    </location>
</feature>
<proteinExistence type="inferred from homology"/>
<evidence type="ECO:0000256" key="5">
    <source>
        <dbReference type="ARBA" id="ARBA00022801"/>
    </source>
</evidence>
<dbReference type="GO" id="GO:0019843">
    <property type="term" value="F:rRNA binding"/>
    <property type="evidence" value="ECO:0007669"/>
    <property type="project" value="UniProtKB-KW"/>
</dbReference>
<comment type="cofactor">
    <cofactor evidence="8">
        <name>Zn(2+)</name>
        <dbReference type="ChEBI" id="CHEBI:29105"/>
    </cofactor>
    <text evidence="8">Binds 2 Zn(2+) ions per homotetramer.</text>
</comment>
<feature type="binding site" evidence="8">
    <location>
        <position position="454"/>
    </location>
    <ligand>
        <name>Mg(2+)</name>
        <dbReference type="ChEBI" id="CHEBI:18420"/>
        <note>catalytic</note>
    </ligand>
</feature>
<evidence type="ECO:0000313" key="13">
    <source>
        <dbReference type="Proteomes" id="UP000480854"/>
    </source>
</evidence>
<comment type="cofactor">
    <cofactor evidence="8">
        <name>Mg(2+)</name>
        <dbReference type="ChEBI" id="CHEBI:18420"/>
    </cofactor>
    <text evidence="8">Binds 1 Mg(2+) ion per subunit.</text>
</comment>
<keyword evidence="8" id="KW-0997">Cell inner membrane</keyword>
<feature type="binding site" evidence="8">
    <location>
        <position position="411"/>
    </location>
    <ligand>
        <name>Mg(2+)</name>
        <dbReference type="ChEBI" id="CHEBI:18420"/>
        <note>catalytic</note>
    </ligand>
</feature>
<dbReference type="RefSeq" id="WP_149470390.1">
    <property type="nucleotide sequence ID" value="NZ_QOKW01000015.1"/>
</dbReference>
<reference evidence="12 13" key="1">
    <citation type="submission" date="2018-07" db="EMBL/GenBank/DDBJ databases">
        <title>Genome sequence of Azospirillum sp. ATCC 49961.</title>
        <authorList>
            <person name="Sant'Anna F.H."/>
            <person name="Baldani J.I."/>
            <person name="Zilli J.E."/>
            <person name="Reis V.M."/>
            <person name="Hartmann A."/>
            <person name="Cruz L."/>
            <person name="de Souza E.M."/>
            <person name="de Oliveira Pedrosa F."/>
            <person name="Passaglia L.M.P."/>
        </authorList>
    </citation>
    <scope>NUCLEOTIDE SEQUENCE [LARGE SCALE GENOMIC DNA]</scope>
    <source>
        <strain evidence="12 13">ATCC 49961</strain>
    </source>
</reference>
<comment type="function">
    <text evidence="8">Endoribonuclease that plays a central role in RNA processing and decay. Required for the maturation of 5S and 16S rRNAs and the majority of tRNAs. Also involved in the degradation of most mRNAs.</text>
</comment>
<name>A0A9W7NHF3_9PROT</name>
<dbReference type="InterPro" id="IPR004659">
    <property type="entry name" value="RNase_E/G"/>
</dbReference>
<keyword evidence="8" id="KW-0698">rRNA processing</keyword>
<feature type="compositionally biased region" description="Basic and acidic residues" evidence="9">
    <location>
        <begin position="642"/>
        <end position="656"/>
    </location>
</feature>
<feature type="compositionally biased region" description="Low complexity" evidence="9">
    <location>
        <begin position="925"/>
        <end position="937"/>
    </location>
</feature>
<comment type="caution">
    <text evidence="12">The sequence shown here is derived from an EMBL/GenBank/DDBJ whole genome shotgun (WGS) entry which is preliminary data.</text>
</comment>
<dbReference type="GO" id="GO:0009898">
    <property type="term" value="C:cytoplasmic side of plasma membrane"/>
    <property type="evidence" value="ECO:0007669"/>
    <property type="project" value="UniProtKB-UniRule"/>
</dbReference>
<dbReference type="GO" id="GO:0005737">
    <property type="term" value="C:cytoplasm"/>
    <property type="evidence" value="ECO:0007669"/>
    <property type="project" value="UniProtKB-SubCell"/>
</dbReference>
<feature type="domain" description="RNase E/G thioredoxin-like" evidence="11">
    <location>
        <begin position="512"/>
        <end position="595"/>
    </location>
</feature>
<feature type="compositionally biased region" description="Low complexity" evidence="9">
    <location>
        <begin position="871"/>
        <end position="890"/>
    </location>
</feature>
<gene>
    <name evidence="8" type="primary">rne</name>
    <name evidence="12" type="ORF">DS843_18795</name>
</gene>
<evidence type="ECO:0000256" key="1">
    <source>
        <dbReference type="ARBA" id="ARBA00022490"/>
    </source>
</evidence>
<dbReference type="OrthoDB" id="9804278at2"/>
<keyword evidence="8" id="KW-0472">Membrane</keyword>
<keyword evidence="2 8" id="KW-0540">Nuclease</keyword>
<dbReference type="GO" id="GO:0008033">
    <property type="term" value="P:tRNA processing"/>
    <property type="evidence" value="ECO:0007669"/>
    <property type="project" value="UniProtKB-UniRule"/>
</dbReference>
<dbReference type="Pfam" id="PF20833">
    <property type="entry name" value="RNase_E_G_Thio"/>
    <property type="match status" value="1"/>
</dbReference>
<keyword evidence="3 8" id="KW-0479">Metal-binding</keyword>
<dbReference type="NCBIfam" id="TIGR00757">
    <property type="entry name" value="RNaseEG"/>
    <property type="match status" value="1"/>
</dbReference>
<keyword evidence="8" id="KW-0820">tRNA-binding</keyword>
<dbReference type="SUPFAM" id="SSF50249">
    <property type="entry name" value="Nucleic acid-binding proteins"/>
    <property type="match status" value="1"/>
</dbReference>
<feature type="compositionally biased region" description="Low complexity" evidence="9">
    <location>
        <begin position="953"/>
        <end position="968"/>
    </location>
</feature>
<protein>
    <recommendedName>
        <fullName evidence="8">Ribonuclease E</fullName>
        <shortName evidence="8">RNase E</shortName>
        <ecNumber evidence="8">3.1.26.12</ecNumber>
    </recommendedName>
</protein>
<dbReference type="Proteomes" id="UP000480854">
    <property type="component" value="Unassembled WGS sequence"/>
</dbReference>
<evidence type="ECO:0000256" key="9">
    <source>
        <dbReference type="SAM" id="MobiDB-lite"/>
    </source>
</evidence>
<feature type="compositionally biased region" description="Acidic residues" evidence="9">
    <location>
        <begin position="625"/>
        <end position="641"/>
    </location>
</feature>
<dbReference type="PANTHER" id="PTHR30001">
    <property type="entry name" value="RIBONUCLEASE"/>
    <property type="match status" value="1"/>
</dbReference>
<dbReference type="Gene3D" id="2.40.50.140">
    <property type="entry name" value="Nucleic acid-binding proteins"/>
    <property type="match status" value="1"/>
</dbReference>
<keyword evidence="8" id="KW-0699">rRNA-binding</keyword>
<evidence type="ECO:0000256" key="4">
    <source>
        <dbReference type="ARBA" id="ARBA00022759"/>
    </source>
</evidence>
<feature type="compositionally biased region" description="Acidic residues" evidence="9">
    <location>
        <begin position="153"/>
        <end position="164"/>
    </location>
</feature>
<feature type="compositionally biased region" description="Low complexity" evidence="9">
    <location>
        <begin position="984"/>
        <end position="1006"/>
    </location>
</feature>
<keyword evidence="8" id="KW-0862">Zinc</keyword>
<keyword evidence="6 8" id="KW-0460">Magnesium</keyword>
<keyword evidence="5 8" id="KW-0378">Hydrolase</keyword>
<feature type="compositionally biased region" description="Low complexity" evidence="9">
    <location>
        <begin position="834"/>
        <end position="859"/>
    </location>
</feature>
<evidence type="ECO:0000256" key="7">
    <source>
        <dbReference type="ARBA" id="ARBA00022884"/>
    </source>
</evidence>
<dbReference type="GO" id="GO:0000287">
    <property type="term" value="F:magnesium ion binding"/>
    <property type="evidence" value="ECO:0007669"/>
    <property type="project" value="UniProtKB-UniRule"/>
</dbReference>
<evidence type="ECO:0000256" key="3">
    <source>
        <dbReference type="ARBA" id="ARBA00022723"/>
    </source>
</evidence>
<dbReference type="InterPro" id="IPR028878">
    <property type="entry name" value="RNase_E"/>
</dbReference>
<comment type="catalytic activity">
    <reaction evidence="8">
        <text>Endonucleolytic cleavage of single-stranded RNA in A- and U-rich regions.</text>
        <dbReference type="EC" id="3.1.26.12"/>
    </reaction>
</comment>
<dbReference type="InterPro" id="IPR019307">
    <property type="entry name" value="RNA-bd_AU-1/RNase_E/G"/>
</dbReference>
<feature type="binding site" evidence="8">
    <location>
        <position position="512"/>
    </location>
    <ligand>
        <name>Zn(2+)</name>
        <dbReference type="ChEBI" id="CHEBI:29105"/>
        <note>ligand shared between dimeric partners</note>
    </ligand>
</feature>
<feature type="region of interest" description="Disordered" evidence="9">
    <location>
        <begin position="625"/>
        <end position="816"/>
    </location>
</feature>
<dbReference type="PANTHER" id="PTHR30001:SF1">
    <property type="entry name" value="RIBONUCLEASE E_G-LIKE PROTEIN, CHLOROPLASTIC"/>
    <property type="match status" value="1"/>
</dbReference>
<comment type="subunit">
    <text evidence="8">Homotetramer formed by a dimer of dimers.</text>
</comment>
<feature type="compositionally biased region" description="Acidic residues" evidence="9">
    <location>
        <begin position="727"/>
        <end position="747"/>
    </location>
</feature>
<dbReference type="Pfam" id="PF10150">
    <property type="entry name" value="RNase_E_G"/>
    <property type="match status" value="1"/>
</dbReference>
<comment type="similarity">
    <text evidence="8">Belongs to the RNase E/G family. RNase E subfamily.</text>
</comment>
<dbReference type="InterPro" id="IPR048583">
    <property type="entry name" value="RNase_E_G_thioredoxin-like"/>
</dbReference>
<keyword evidence="4 8" id="KW-0255">Endonuclease</keyword>
<keyword evidence="8" id="KW-1003">Cell membrane</keyword>
<keyword evidence="7 8" id="KW-0694">RNA-binding</keyword>
<feature type="compositionally biased region" description="Basic residues" evidence="9">
    <location>
        <begin position="759"/>
        <end position="774"/>
    </location>
</feature>
<dbReference type="HAMAP" id="MF_00970">
    <property type="entry name" value="RNase_E"/>
    <property type="match status" value="1"/>
</dbReference>
<accession>A0A9W7NHF3</accession>
<dbReference type="GO" id="GO:0008270">
    <property type="term" value="F:zinc ion binding"/>
    <property type="evidence" value="ECO:0007669"/>
    <property type="project" value="UniProtKB-UniRule"/>
</dbReference>
<dbReference type="GO" id="GO:0008995">
    <property type="term" value="F:ribonuclease E activity"/>
    <property type="evidence" value="ECO:0007669"/>
    <property type="project" value="UniProtKB-EC"/>
</dbReference>
<evidence type="ECO:0000256" key="6">
    <source>
        <dbReference type="ARBA" id="ARBA00022842"/>
    </source>
</evidence>
<keyword evidence="8" id="KW-0819">tRNA processing</keyword>
<feature type="compositionally biased region" description="Acidic residues" evidence="9">
    <location>
        <begin position="680"/>
        <end position="704"/>
    </location>
</feature>
<sequence length="1034" mass="113213">MAKRMLVDATHPEETRVAVVNGNRLEDLDFEIATRKQLKGNIYLAKVTRVEPSLQAAFVEYGGNRHGFLAFSEIHPDYYRIPVADREALLAEERRLEEQAEARAEAAADGAVMAEPIRPEQVVEEFSPMPGSYAETEGEGFEGDAPAFATDGDSAEAADPEEAPEGAAQAESPDVIGGDEVEEAHRRRPRPLRSYKIQEVIKRRQVMLVQVTKEERGNKGAALTTYLSLPGRYCVLMPNTGRGGGISRKITNPADRKRLKDILSDLDVPEGMAVILRTAGLERSKPEIKRDLEYLLRLWDDIRVQTLKSSAPCLIYEEANLIKRSIRDLYTDDIDEIWVEGSAGFNTARDFMRMMMPSHTKRVMQYQDETIPLFHRYQVETQIDAIHSPVVQLRSGGYIVINPTEALVSIDVNSGRSTRERNIEETAYKTNLEAADEVARQLRLRDLAGLIVIDFIDMEEPRNNAAVERRLKEAMKNDRARIQLGRISAFGLLELSRQRLRPSLLETNFERCPHCSGTGVIRSVESASLHVLRAIEEEGIRKRSAEITVFVPTRIALYILNQKRGELTKIEDRYRFRVMVQADDTLIAPDLRLERVKARTPEDDVPLVSAERVLAETDRILAAEAEEAEEEAPVVEAVEAEVPERAEAAGESDGDRRRRRRRRRGRGRDREDGRAPFGEAAEEAEAEEAEADSATDDTAVDEEAIERAQIDAPEFVINDVDVGPAEIGEDEEDEEELAASDAEDGTDAFEPNGEGNGERKKRRRGKRGGRRRSRQREGLENGTEGLEAGEGEPSETESFPTAVEAGRAVNPPELPADLEPVEFDWVLTSAVAAETAPETTADTAAEVPAAEEAAPVAEEAPARKPRRGRAKASAADAADAVTAEPEAAPAKPKRAAKGKAAAQAPAEPAPQAPAKPARSRKAKAEPVAEAAPAPAAAEEPKKRAPARKRKTVADAPAEAAPAPAPTAAEEPKKRPPARKRKTAADAPAEAAPAPAVTEAPVDNPASGPAPEPAPEPASAEDNGSAKPRRGWWNR</sequence>
<dbReference type="InterPro" id="IPR012340">
    <property type="entry name" value="NA-bd_OB-fold"/>
</dbReference>
<feature type="compositionally biased region" description="Basic residues" evidence="9">
    <location>
        <begin position="657"/>
        <end position="667"/>
    </location>
</feature>
<comment type="subcellular location">
    <subcellularLocation>
        <location evidence="8">Cytoplasm</location>
    </subcellularLocation>
    <subcellularLocation>
        <location evidence="8">Cell inner membrane</location>
        <topology evidence="8">Peripheral membrane protein</topology>
        <orientation evidence="8">Cytoplasmic side</orientation>
    </subcellularLocation>
</comment>
<evidence type="ECO:0000256" key="2">
    <source>
        <dbReference type="ARBA" id="ARBA00022722"/>
    </source>
</evidence>
<dbReference type="Gene3D" id="3.40.1260.20">
    <property type="entry name" value="Ribonuclease E, catalytic domain"/>
    <property type="match status" value="1"/>
</dbReference>
<dbReference type="AlphaFoldDB" id="A0A9W7NHF3"/>
<dbReference type="CDD" id="cd04453">
    <property type="entry name" value="S1_RNase_E"/>
    <property type="match status" value="1"/>
</dbReference>
<feature type="region of interest" description="Disordered" evidence="9">
    <location>
        <begin position="834"/>
        <end position="1034"/>
    </location>
</feature>
<organism evidence="12 13">
    <name type="scientific">Roseomonas genomospecies 6</name>
    <dbReference type="NCBI Taxonomy" id="214106"/>
    <lineage>
        <taxon>Bacteria</taxon>
        <taxon>Pseudomonadati</taxon>
        <taxon>Pseudomonadota</taxon>
        <taxon>Alphaproteobacteria</taxon>
        <taxon>Acetobacterales</taxon>
        <taxon>Roseomonadaceae</taxon>
        <taxon>Roseomonas</taxon>
    </lineage>
</organism>
<feature type="binding site" evidence="8">
    <location>
        <position position="515"/>
    </location>
    <ligand>
        <name>Zn(2+)</name>
        <dbReference type="ChEBI" id="CHEBI:29105"/>
        <note>ligand shared between dimeric partners</note>
    </ligand>
</feature>
<dbReference type="GO" id="GO:0000049">
    <property type="term" value="F:tRNA binding"/>
    <property type="evidence" value="ECO:0007669"/>
    <property type="project" value="UniProtKB-KW"/>
</dbReference>
<feature type="domain" description="RNA-binding protein AU-1/Ribonuclease E/G" evidence="10">
    <location>
        <begin position="228"/>
        <end position="499"/>
    </location>
</feature>
<evidence type="ECO:0000259" key="11">
    <source>
        <dbReference type="Pfam" id="PF20833"/>
    </source>
</evidence>
<dbReference type="GO" id="GO:0006364">
    <property type="term" value="P:rRNA processing"/>
    <property type="evidence" value="ECO:0007669"/>
    <property type="project" value="UniProtKB-UniRule"/>
</dbReference>
<evidence type="ECO:0000259" key="10">
    <source>
        <dbReference type="Pfam" id="PF10150"/>
    </source>
</evidence>
<evidence type="ECO:0000256" key="8">
    <source>
        <dbReference type="HAMAP-Rule" id="MF_00970"/>
    </source>
</evidence>
<keyword evidence="1 8" id="KW-0963">Cytoplasm</keyword>
<evidence type="ECO:0000313" key="12">
    <source>
        <dbReference type="EMBL" id="KAA0678796.1"/>
    </source>
</evidence>
<dbReference type="GO" id="GO:0006402">
    <property type="term" value="P:mRNA catabolic process"/>
    <property type="evidence" value="ECO:0007669"/>
    <property type="project" value="UniProtKB-UniRule"/>
</dbReference>
<keyword evidence="13" id="KW-1185">Reference proteome</keyword>